<evidence type="ECO:0000259" key="10">
    <source>
        <dbReference type="PROSITE" id="PS50835"/>
    </source>
</evidence>
<feature type="domain" description="Ig-like" evidence="10">
    <location>
        <begin position="251"/>
        <end position="342"/>
    </location>
</feature>
<feature type="domain" description="Ig-like" evidence="10">
    <location>
        <begin position="154"/>
        <end position="248"/>
    </location>
</feature>
<dbReference type="FunFam" id="2.60.40.10:FF:000328">
    <property type="entry name" value="CLUMA_CG000981, isoform A"/>
    <property type="match status" value="1"/>
</dbReference>
<keyword evidence="2" id="KW-1003">Cell membrane</keyword>
<dbReference type="PANTHER" id="PTHR12231:SF253">
    <property type="entry name" value="DPR-INTERACTING PROTEIN ETA, ISOFORM B-RELATED"/>
    <property type="match status" value="1"/>
</dbReference>
<proteinExistence type="predicted"/>
<keyword evidence="4" id="KW-0677">Repeat</keyword>
<keyword evidence="12" id="KW-1185">Reference proteome</keyword>
<organism evidence="11 12">
    <name type="scientific">Pristionchus entomophagus</name>
    <dbReference type="NCBI Taxonomy" id="358040"/>
    <lineage>
        <taxon>Eukaryota</taxon>
        <taxon>Metazoa</taxon>
        <taxon>Ecdysozoa</taxon>
        <taxon>Nematoda</taxon>
        <taxon>Chromadorea</taxon>
        <taxon>Rhabditida</taxon>
        <taxon>Rhabditina</taxon>
        <taxon>Diplogasteromorpha</taxon>
        <taxon>Diplogasteroidea</taxon>
        <taxon>Neodiplogasteridae</taxon>
        <taxon>Pristionchus</taxon>
    </lineage>
</organism>
<dbReference type="InterPro" id="IPR036179">
    <property type="entry name" value="Ig-like_dom_sf"/>
</dbReference>
<accession>A0AAV5U6T9</accession>
<evidence type="ECO:0000256" key="6">
    <source>
        <dbReference type="ARBA" id="ARBA00023157"/>
    </source>
</evidence>
<comment type="subcellular location">
    <subcellularLocation>
        <location evidence="1">Cell membrane</location>
    </subcellularLocation>
</comment>
<keyword evidence="5" id="KW-0472">Membrane</keyword>
<evidence type="ECO:0000313" key="12">
    <source>
        <dbReference type="Proteomes" id="UP001432027"/>
    </source>
</evidence>
<dbReference type="PROSITE" id="PS50835">
    <property type="entry name" value="IG_LIKE"/>
    <property type="match status" value="3"/>
</dbReference>
<evidence type="ECO:0000256" key="3">
    <source>
        <dbReference type="ARBA" id="ARBA00022729"/>
    </source>
</evidence>
<feature type="compositionally biased region" description="Polar residues" evidence="9">
    <location>
        <begin position="391"/>
        <end position="402"/>
    </location>
</feature>
<dbReference type="PANTHER" id="PTHR12231">
    <property type="entry name" value="CTX-RELATED TYPE I TRANSMEMBRANE PROTEIN"/>
    <property type="match status" value="1"/>
</dbReference>
<feature type="non-terminal residue" evidence="11">
    <location>
        <position position="1"/>
    </location>
</feature>
<name>A0AAV5U6T9_9BILA</name>
<dbReference type="Pfam" id="PF13927">
    <property type="entry name" value="Ig_3"/>
    <property type="match status" value="1"/>
</dbReference>
<dbReference type="EMBL" id="BTSX01000005">
    <property type="protein sequence ID" value="GMT02596.1"/>
    <property type="molecule type" value="Genomic_DNA"/>
</dbReference>
<dbReference type="SUPFAM" id="SSF48726">
    <property type="entry name" value="Immunoglobulin"/>
    <property type="match status" value="3"/>
</dbReference>
<evidence type="ECO:0000256" key="1">
    <source>
        <dbReference type="ARBA" id="ARBA00004236"/>
    </source>
</evidence>
<feature type="region of interest" description="Disordered" evidence="9">
    <location>
        <begin position="353"/>
        <end position="420"/>
    </location>
</feature>
<dbReference type="InterPro" id="IPR003598">
    <property type="entry name" value="Ig_sub2"/>
</dbReference>
<feature type="compositionally biased region" description="Low complexity" evidence="9">
    <location>
        <begin position="362"/>
        <end position="375"/>
    </location>
</feature>
<keyword evidence="3" id="KW-0732">Signal</keyword>
<feature type="non-terminal residue" evidence="11">
    <location>
        <position position="420"/>
    </location>
</feature>
<protein>
    <recommendedName>
        <fullName evidence="10">Ig-like domain-containing protein</fullName>
    </recommendedName>
</protein>
<evidence type="ECO:0000313" key="11">
    <source>
        <dbReference type="EMBL" id="GMT02596.1"/>
    </source>
</evidence>
<keyword evidence="8" id="KW-0393">Immunoglobulin domain</keyword>
<comment type="caution">
    <text evidence="11">The sequence shown here is derived from an EMBL/GenBank/DDBJ whole genome shotgun (WGS) entry which is preliminary data.</text>
</comment>
<dbReference type="GO" id="GO:0043005">
    <property type="term" value="C:neuron projection"/>
    <property type="evidence" value="ECO:0007669"/>
    <property type="project" value="TreeGrafter"/>
</dbReference>
<evidence type="ECO:0000256" key="9">
    <source>
        <dbReference type="SAM" id="MobiDB-lite"/>
    </source>
</evidence>
<sequence length="420" mass="46441">VDTEMMQTAAVTVAPATAANILALPSLMCHLLHLCNVHGTPSLPAISDASMVNTTALIGNDVHFKCSVDNMQEKNTIIFLRPGPPQKMISWEGQIFSPIKRKYELTTRGGPFGNQWTLTIKNAQPSDRGLYACQLNAKSNITTRAGFLDLKIPPSIAQSTPSAVEVREGQNVTLGCKADGEPTPTISWRRQDRQIIRVDGQEGFGASVFHGPEMNLTRVSRRHMSEYVCVASNGIGADESWAIKLLVTFTPHVTAKKRVLTVRRGQVARLVCDAWPRPEVVWQHDGEYVHEGHQYSQNYSVTGQLTTAHVLEIRAITPKNYGIYRCTARNDNGLHHADIELVESEDDARFANRVRPEGSGDGEPSSSSSSSSLTSVDDEDSDTDDAADFYQYTTESWETSTARPHRHRHHEPTVIGRQLE</sequence>
<dbReference type="InterPro" id="IPR051170">
    <property type="entry name" value="Neural/epithelial_adhesion"/>
</dbReference>
<dbReference type="Gene3D" id="2.60.40.10">
    <property type="entry name" value="Immunoglobulins"/>
    <property type="match status" value="3"/>
</dbReference>
<evidence type="ECO:0000256" key="5">
    <source>
        <dbReference type="ARBA" id="ARBA00023136"/>
    </source>
</evidence>
<dbReference type="InterPro" id="IPR013098">
    <property type="entry name" value="Ig_I-set"/>
</dbReference>
<gene>
    <name evidence="11" type="ORF">PENTCL1PPCAC_24770</name>
</gene>
<dbReference type="SMART" id="SM00408">
    <property type="entry name" value="IGc2"/>
    <property type="match status" value="3"/>
</dbReference>
<keyword evidence="7" id="KW-0325">Glycoprotein</keyword>
<feature type="compositionally biased region" description="Acidic residues" evidence="9">
    <location>
        <begin position="376"/>
        <end position="387"/>
    </location>
</feature>
<reference evidence="11" key="1">
    <citation type="submission" date="2023-10" db="EMBL/GenBank/DDBJ databases">
        <title>Genome assembly of Pristionchus species.</title>
        <authorList>
            <person name="Yoshida K."/>
            <person name="Sommer R.J."/>
        </authorList>
    </citation>
    <scope>NUCLEOTIDE SEQUENCE</scope>
    <source>
        <strain evidence="11">RS0144</strain>
    </source>
</reference>
<dbReference type="SMART" id="SM00409">
    <property type="entry name" value="IG"/>
    <property type="match status" value="3"/>
</dbReference>
<evidence type="ECO:0000256" key="2">
    <source>
        <dbReference type="ARBA" id="ARBA00022475"/>
    </source>
</evidence>
<keyword evidence="6" id="KW-1015">Disulfide bond</keyword>
<dbReference type="GO" id="GO:0005886">
    <property type="term" value="C:plasma membrane"/>
    <property type="evidence" value="ECO:0007669"/>
    <property type="project" value="UniProtKB-SubCell"/>
</dbReference>
<dbReference type="InterPro" id="IPR003599">
    <property type="entry name" value="Ig_sub"/>
</dbReference>
<dbReference type="AlphaFoldDB" id="A0AAV5U6T9"/>
<dbReference type="Pfam" id="PF07679">
    <property type="entry name" value="I-set"/>
    <property type="match status" value="1"/>
</dbReference>
<evidence type="ECO:0000256" key="8">
    <source>
        <dbReference type="ARBA" id="ARBA00023319"/>
    </source>
</evidence>
<dbReference type="Proteomes" id="UP001432027">
    <property type="component" value="Unassembled WGS sequence"/>
</dbReference>
<dbReference type="InterPro" id="IPR013783">
    <property type="entry name" value="Ig-like_fold"/>
</dbReference>
<feature type="domain" description="Ig-like" evidence="10">
    <location>
        <begin position="44"/>
        <end position="143"/>
    </location>
</feature>
<dbReference type="InterPro" id="IPR007110">
    <property type="entry name" value="Ig-like_dom"/>
</dbReference>
<evidence type="ECO:0000256" key="4">
    <source>
        <dbReference type="ARBA" id="ARBA00022737"/>
    </source>
</evidence>
<evidence type="ECO:0000256" key="7">
    <source>
        <dbReference type="ARBA" id="ARBA00023180"/>
    </source>
</evidence>